<protein>
    <recommendedName>
        <fullName evidence="4 8">Stress response protein NST1</fullName>
    </recommendedName>
</protein>
<keyword evidence="11" id="KW-1185">Reference proteome</keyword>
<evidence type="ECO:0000256" key="5">
    <source>
        <dbReference type="ARBA" id="ARBA00022490"/>
    </source>
</evidence>
<feature type="compositionally biased region" description="Pro residues" evidence="9">
    <location>
        <begin position="807"/>
        <end position="822"/>
    </location>
</feature>
<accession>A0A2V1EBG7</accession>
<keyword evidence="6 8" id="KW-0346">Stress response</keyword>
<evidence type="ECO:0000256" key="9">
    <source>
        <dbReference type="SAM" id="MobiDB-lite"/>
    </source>
</evidence>
<feature type="compositionally biased region" description="Polar residues" evidence="9">
    <location>
        <begin position="13"/>
        <end position="27"/>
    </location>
</feature>
<dbReference type="PANTHER" id="PTHR31780:SF10">
    <property type="entry name" value="LD36051P"/>
    <property type="match status" value="1"/>
</dbReference>
<feature type="compositionally biased region" description="Low complexity" evidence="9">
    <location>
        <begin position="108"/>
        <end position="149"/>
    </location>
</feature>
<dbReference type="Pfam" id="PF13945">
    <property type="entry name" value="NST1"/>
    <property type="match status" value="1"/>
</dbReference>
<feature type="compositionally biased region" description="Acidic residues" evidence="9">
    <location>
        <begin position="447"/>
        <end position="479"/>
    </location>
</feature>
<feature type="region of interest" description="Disordered" evidence="9">
    <location>
        <begin position="330"/>
        <end position="375"/>
    </location>
</feature>
<evidence type="ECO:0000256" key="1">
    <source>
        <dbReference type="ARBA" id="ARBA00002545"/>
    </source>
</evidence>
<feature type="compositionally biased region" description="Polar residues" evidence="9">
    <location>
        <begin position="792"/>
        <end position="806"/>
    </location>
</feature>
<feature type="compositionally biased region" description="Low complexity" evidence="9">
    <location>
        <begin position="63"/>
        <end position="76"/>
    </location>
</feature>
<evidence type="ECO:0000256" key="3">
    <source>
        <dbReference type="ARBA" id="ARBA00007112"/>
    </source>
</evidence>
<reference evidence="10 11" key="1">
    <citation type="journal article" date="2018" name="Sci. Rep.">
        <title>Comparative genomics provides insights into the lifestyle and reveals functional heterogeneity of dark septate endophytic fungi.</title>
        <authorList>
            <person name="Knapp D.G."/>
            <person name="Nemeth J.B."/>
            <person name="Barry K."/>
            <person name="Hainaut M."/>
            <person name="Henrissat B."/>
            <person name="Johnson J."/>
            <person name="Kuo A."/>
            <person name="Lim J.H.P."/>
            <person name="Lipzen A."/>
            <person name="Nolan M."/>
            <person name="Ohm R.A."/>
            <person name="Tamas L."/>
            <person name="Grigoriev I.V."/>
            <person name="Spatafora J.W."/>
            <person name="Nagy L.G."/>
            <person name="Kovacs G.M."/>
        </authorList>
    </citation>
    <scope>NUCLEOTIDE SEQUENCE [LARGE SCALE GENOMIC DNA]</scope>
    <source>
        <strain evidence="10 11">DSE2036</strain>
    </source>
</reference>
<evidence type="ECO:0000256" key="4">
    <source>
        <dbReference type="ARBA" id="ARBA00020733"/>
    </source>
</evidence>
<keyword evidence="7 8" id="KW-0175">Coiled coil</keyword>
<evidence type="ECO:0000256" key="6">
    <source>
        <dbReference type="ARBA" id="ARBA00023016"/>
    </source>
</evidence>
<feature type="region of interest" description="Disordered" evidence="9">
    <location>
        <begin position="1"/>
        <end position="27"/>
    </location>
</feature>
<feature type="compositionally biased region" description="Low complexity" evidence="9">
    <location>
        <begin position="747"/>
        <end position="758"/>
    </location>
</feature>
<feature type="region of interest" description="Disordered" evidence="9">
    <location>
        <begin position="436"/>
        <end position="485"/>
    </location>
</feature>
<dbReference type="PANTHER" id="PTHR31780">
    <property type="entry name" value="STRESS RESPONSE PROTEIN NST1-RELATED"/>
    <property type="match status" value="1"/>
</dbReference>
<feature type="compositionally biased region" description="Acidic residues" evidence="9">
    <location>
        <begin position="341"/>
        <end position="368"/>
    </location>
</feature>
<comment type="subcellular location">
    <subcellularLocation>
        <location evidence="2 8">Cytoplasm</location>
    </subcellularLocation>
</comment>
<proteinExistence type="inferred from homology"/>
<evidence type="ECO:0000256" key="2">
    <source>
        <dbReference type="ARBA" id="ARBA00004496"/>
    </source>
</evidence>
<feature type="region of interest" description="Disordered" evidence="9">
    <location>
        <begin position="524"/>
        <end position="825"/>
    </location>
</feature>
<evidence type="ECO:0000313" key="11">
    <source>
        <dbReference type="Proteomes" id="UP000244855"/>
    </source>
</evidence>
<dbReference type="Proteomes" id="UP000244855">
    <property type="component" value="Unassembled WGS sequence"/>
</dbReference>
<dbReference type="AlphaFoldDB" id="A0A2V1EBG7"/>
<keyword evidence="5 8" id="KW-0963">Cytoplasm</keyword>
<evidence type="ECO:0000313" key="10">
    <source>
        <dbReference type="EMBL" id="PVI07389.1"/>
    </source>
</evidence>
<dbReference type="GO" id="GO:0005737">
    <property type="term" value="C:cytoplasm"/>
    <property type="evidence" value="ECO:0007669"/>
    <property type="project" value="UniProtKB-SubCell"/>
</dbReference>
<dbReference type="InterPro" id="IPR025279">
    <property type="entry name" value="NST1"/>
</dbReference>
<evidence type="ECO:0000256" key="8">
    <source>
        <dbReference type="RuleBase" id="RU049441"/>
    </source>
</evidence>
<gene>
    <name evidence="10" type="ORF">DM02DRAFT_703352</name>
</gene>
<comment type="function">
    <text evidence="1 8">May act as a negative regulator of salt tolerance.</text>
</comment>
<sequence length="1208" mass="133177">MALPRKHSDNWGPFNTTDNPAQVPSTPSDRALAVCCSIQCGLCLQSAEIAAIPAPIIPSYPISPRSMAQGTKTTPAPTAPPNGVAGSPHPPPVNRKKQKRREKEAAKKAAGQQKQNQVQVPAKHGVPLQQHPSHAQHQPPRPQAPQYQDPEYDDPPYDDDGEYYSEDEAGEHYVQQYQSNGHYQQAYAPAPTPAPAGNSTKKKKKGQTSLSQQSSHNYHHMAPRSTTVSHMANDGDHKNGSDKDRIWNTSTVEERERIREFWLSLGEDERKSLVKIEKEAVLRKMKEQQKHSCSCSVCGRKRTAIEEELEVLYDAYYEELEQAPLTRPMITSHTAPGHYDDTDEMSGDEDEDEDFSNSEITSDEEYSEEDRMPHPDTDFLRFGNSLQVQGGILTVADDLLKNDGKKFIEMMEQLAERRMQREEEAQYHGQSGMAYRSHNAHNHAPPPEDDEFDDEDDDEEAYEDGDYEEDDEDEDDAMTEEQRMEEGRRMFQIFAARMFEQRVLQAYKEKVAAERQARLLEELAEEDDEKKQLEAKKAKEAQKRKEKKEKSRLAKAAEKERKEAELAAKEEEARAAEAARLEEQRRKREEQRKKKEAGRKAQEEERQRKEAERAKRQQEERERQQEAERKAREQKALEKKVRDDAKRKEREEREAKEKEAREKKAHDEKLRKEREVAKAKAEKERIEKEKQSATTTQNAVPSTKRSSQPVAPALPPQLLKQNSSTGYPSPHVTPAVPKAPTPNRPRQGSQPGSHGSSPKAQHTAPGTSSKSMSPSSQAQIPVIPKSILTKPPISQQSTPAPHTQPASPLPPMGLPPGMPVPPGMGMGMANMPPGLNGFPGQGMIPGMMGPGRNMPMFPPQPGAQAFRPFPPPGMPGPSPMQMGRGFPVIDGPPPGFGPMPGFPGPNSVPQFGMGMPGHSRQTSGSYDKPATESPIAAPQAQPIQRPAPIQRPSSVKPHEEGKAMGSDVDDLAKHLGSKALLDDEDDMPEFPEAARRTSQQLHGSLRGAPLGFGFTDAPGQARPDLHAPFTGSAGGSVWGTPPMPFPIPGSTGWGNSPTSSMFNNPFSVMGVPRNNEQRGSTEPRLAWLRRIVCSTCKMLAMRQPGTDGYADANEVNSQINASRAPGEPPVSLQEIKDACDVIGDHNNGGGNLDYKELPPGQLSHIKFVEADGPPPTLGEIGSPVPSHSIPVGGFGAGRPFPGLGPQGF</sequence>
<feature type="compositionally biased region" description="Polar residues" evidence="9">
    <location>
        <begin position="692"/>
        <end position="707"/>
    </location>
</feature>
<feature type="compositionally biased region" description="Low complexity" evidence="9">
    <location>
        <begin position="934"/>
        <end position="952"/>
    </location>
</feature>
<comment type="similarity">
    <text evidence="3 8">Belongs to the NST1 family.</text>
</comment>
<feature type="compositionally biased region" description="Polar residues" evidence="9">
    <location>
        <begin position="207"/>
        <end position="216"/>
    </location>
</feature>
<feature type="compositionally biased region" description="Basic and acidic residues" evidence="9">
    <location>
        <begin position="233"/>
        <end position="248"/>
    </location>
</feature>
<feature type="region of interest" description="Disordered" evidence="9">
    <location>
        <begin position="63"/>
        <end position="248"/>
    </location>
</feature>
<dbReference type="OrthoDB" id="21629at2759"/>
<dbReference type="STRING" id="97972.A0A2V1EBG7"/>
<feature type="region of interest" description="Disordered" evidence="9">
    <location>
        <begin position="914"/>
        <end position="964"/>
    </location>
</feature>
<evidence type="ECO:0000256" key="7">
    <source>
        <dbReference type="ARBA" id="ARBA00023054"/>
    </source>
</evidence>
<dbReference type="EMBL" id="KZ805304">
    <property type="protein sequence ID" value="PVI07389.1"/>
    <property type="molecule type" value="Genomic_DNA"/>
</dbReference>
<dbReference type="InterPro" id="IPR051195">
    <property type="entry name" value="Fungal_stress_NST1"/>
</dbReference>
<feature type="compositionally biased region" description="Acidic residues" evidence="9">
    <location>
        <begin position="150"/>
        <end position="169"/>
    </location>
</feature>
<organism evidence="10 11">
    <name type="scientific">Periconia macrospinosa</name>
    <dbReference type="NCBI Taxonomy" id="97972"/>
    <lineage>
        <taxon>Eukaryota</taxon>
        <taxon>Fungi</taxon>
        <taxon>Dikarya</taxon>
        <taxon>Ascomycota</taxon>
        <taxon>Pezizomycotina</taxon>
        <taxon>Dothideomycetes</taxon>
        <taxon>Pleosporomycetidae</taxon>
        <taxon>Pleosporales</taxon>
        <taxon>Massarineae</taxon>
        <taxon>Periconiaceae</taxon>
        <taxon>Periconia</taxon>
    </lineage>
</organism>
<name>A0A2V1EBG7_9PLEO</name>
<feature type="compositionally biased region" description="Basic and acidic residues" evidence="9">
    <location>
        <begin position="529"/>
        <end position="691"/>
    </location>
</feature>
<feature type="compositionally biased region" description="Low complexity" evidence="9">
    <location>
        <begin position="708"/>
        <end position="719"/>
    </location>
</feature>